<evidence type="ECO:0000256" key="9">
    <source>
        <dbReference type="ARBA" id="ARBA00023049"/>
    </source>
</evidence>
<dbReference type="CDD" id="cd07335">
    <property type="entry name" value="M48B_HtpX_like"/>
    <property type="match status" value="1"/>
</dbReference>
<dbReference type="GO" id="GO:0004222">
    <property type="term" value="F:metalloendopeptidase activity"/>
    <property type="evidence" value="ECO:0007669"/>
    <property type="project" value="InterPro"/>
</dbReference>
<evidence type="ECO:0000256" key="5">
    <source>
        <dbReference type="ARBA" id="ARBA00022723"/>
    </source>
</evidence>
<dbReference type="GO" id="GO:0046872">
    <property type="term" value="F:metal ion binding"/>
    <property type="evidence" value="ECO:0007669"/>
    <property type="project" value="UniProtKB-KW"/>
</dbReference>
<evidence type="ECO:0000256" key="12">
    <source>
        <dbReference type="SAM" id="Phobius"/>
    </source>
</evidence>
<dbReference type="OrthoDB" id="15218at2"/>
<feature type="transmembrane region" description="Helical" evidence="12">
    <location>
        <begin position="154"/>
        <end position="176"/>
    </location>
</feature>
<name>A0A1T4JK39_9FIRM</name>
<dbReference type="PANTHER" id="PTHR43221:SF1">
    <property type="entry name" value="PROTEASE HTPX"/>
    <property type="match status" value="1"/>
</dbReference>
<evidence type="ECO:0000256" key="4">
    <source>
        <dbReference type="ARBA" id="ARBA00022692"/>
    </source>
</evidence>
<accession>A0A1T4JK39</accession>
<sequence length="282" mass="31232">MKKRLGFFFAVNAGIIATMSIVLQGFTPGFIIIPLLGSAGAFVSLFFSKWLAKKAHGVYIIDPQNFSSELEKDLYELVTELSNKANLSQMPEIGIYDSPDMNAFATGMRKSSSMVAFSTALLENMDYEGVHGVAAHEISHIANGDMVTMTLIQAVVNTIVLIITLPLRIFGWVSLFSDEASFLSYLLITIARFIATLILTFVGSLIVKLFSRHREFEADKSAAKLIGGQSMIHALKLLAQDTKQPPKLQQSYASLKVSSPRKFFDIFSTHPSLERRIEKLKN</sequence>
<evidence type="ECO:0000256" key="8">
    <source>
        <dbReference type="ARBA" id="ARBA00022989"/>
    </source>
</evidence>
<evidence type="ECO:0000313" key="15">
    <source>
        <dbReference type="Proteomes" id="UP000190625"/>
    </source>
</evidence>
<dbReference type="NCBIfam" id="NF003965">
    <property type="entry name" value="PRK05457.1"/>
    <property type="match status" value="1"/>
</dbReference>
<keyword evidence="15" id="KW-1185">Reference proteome</keyword>
<dbReference type="GO" id="GO:0006508">
    <property type="term" value="P:proteolysis"/>
    <property type="evidence" value="ECO:0007669"/>
    <property type="project" value="UniProtKB-KW"/>
</dbReference>
<gene>
    <name evidence="14" type="ORF">SAMN02745118_00079</name>
</gene>
<dbReference type="EMBL" id="FUWM01000003">
    <property type="protein sequence ID" value="SJZ30540.1"/>
    <property type="molecule type" value="Genomic_DNA"/>
</dbReference>
<reference evidence="15" key="1">
    <citation type="submission" date="2017-02" db="EMBL/GenBank/DDBJ databases">
        <authorList>
            <person name="Varghese N."/>
            <person name="Submissions S."/>
        </authorList>
    </citation>
    <scope>NUCLEOTIDE SEQUENCE [LARGE SCALE GENOMIC DNA]</scope>
    <source>
        <strain evidence="15">ATCC BAA-73</strain>
    </source>
</reference>
<feature type="transmembrane region" description="Helical" evidence="12">
    <location>
        <begin position="29"/>
        <end position="47"/>
    </location>
</feature>
<evidence type="ECO:0000256" key="3">
    <source>
        <dbReference type="ARBA" id="ARBA00022670"/>
    </source>
</evidence>
<evidence type="ECO:0000256" key="11">
    <source>
        <dbReference type="RuleBase" id="RU003983"/>
    </source>
</evidence>
<comment type="similarity">
    <text evidence="11">Belongs to the peptidase M48 family.</text>
</comment>
<evidence type="ECO:0000259" key="13">
    <source>
        <dbReference type="Pfam" id="PF01435"/>
    </source>
</evidence>
<protein>
    <submittedName>
        <fullName evidence="14">Heat shock protein HtpX</fullName>
    </submittedName>
</protein>
<dbReference type="RefSeq" id="WP_078808621.1">
    <property type="nucleotide sequence ID" value="NZ_FUWM01000003.1"/>
</dbReference>
<dbReference type="InterPro" id="IPR001915">
    <property type="entry name" value="Peptidase_M48"/>
</dbReference>
<evidence type="ECO:0000313" key="14">
    <source>
        <dbReference type="EMBL" id="SJZ30540.1"/>
    </source>
</evidence>
<proteinExistence type="inferred from homology"/>
<keyword evidence="5" id="KW-0479">Metal-binding</keyword>
<dbReference type="PANTHER" id="PTHR43221">
    <property type="entry name" value="PROTEASE HTPX"/>
    <property type="match status" value="1"/>
</dbReference>
<keyword evidence="7 11" id="KW-0862">Zinc</keyword>
<comment type="subcellular location">
    <subcellularLocation>
        <location evidence="1">Cell membrane</location>
        <topology evidence="1">Multi-pass membrane protein</topology>
    </subcellularLocation>
</comment>
<evidence type="ECO:0000256" key="10">
    <source>
        <dbReference type="ARBA" id="ARBA00023136"/>
    </source>
</evidence>
<keyword evidence="8 12" id="KW-1133">Transmembrane helix</keyword>
<evidence type="ECO:0000256" key="1">
    <source>
        <dbReference type="ARBA" id="ARBA00004651"/>
    </source>
</evidence>
<dbReference type="AlphaFoldDB" id="A0A1T4JK39"/>
<comment type="cofactor">
    <cofactor evidence="11">
        <name>Zn(2+)</name>
        <dbReference type="ChEBI" id="CHEBI:29105"/>
    </cofactor>
    <text evidence="11">Binds 1 zinc ion per subunit.</text>
</comment>
<dbReference type="Pfam" id="PF01435">
    <property type="entry name" value="Peptidase_M48"/>
    <property type="match status" value="1"/>
</dbReference>
<keyword evidence="10 12" id="KW-0472">Membrane</keyword>
<dbReference type="Proteomes" id="UP000190625">
    <property type="component" value="Unassembled WGS sequence"/>
</dbReference>
<feature type="transmembrane region" description="Helical" evidence="12">
    <location>
        <begin position="5"/>
        <end position="23"/>
    </location>
</feature>
<keyword evidence="4 12" id="KW-0812">Transmembrane</keyword>
<keyword evidence="2" id="KW-1003">Cell membrane</keyword>
<dbReference type="GO" id="GO:0005886">
    <property type="term" value="C:plasma membrane"/>
    <property type="evidence" value="ECO:0007669"/>
    <property type="project" value="UniProtKB-SubCell"/>
</dbReference>
<dbReference type="InterPro" id="IPR050083">
    <property type="entry name" value="HtpX_protease"/>
</dbReference>
<evidence type="ECO:0000256" key="6">
    <source>
        <dbReference type="ARBA" id="ARBA00022801"/>
    </source>
</evidence>
<organism evidence="14 15">
    <name type="scientific">Selenihalanaerobacter shriftii</name>
    <dbReference type="NCBI Taxonomy" id="142842"/>
    <lineage>
        <taxon>Bacteria</taxon>
        <taxon>Bacillati</taxon>
        <taxon>Bacillota</taxon>
        <taxon>Clostridia</taxon>
        <taxon>Halanaerobiales</taxon>
        <taxon>Halobacteroidaceae</taxon>
        <taxon>Selenihalanaerobacter</taxon>
    </lineage>
</organism>
<keyword evidence="14" id="KW-0346">Stress response</keyword>
<evidence type="ECO:0000256" key="2">
    <source>
        <dbReference type="ARBA" id="ARBA00022475"/>
    </source>
</evidence>
<dbReference type="Gene3D" id="3.30.2010.10">
    <property type="entry name" value="Metalloproteases ('zincins'), catalytic domain"/>
    <property type="match status" value="1"/>
</dbReference>
<keyword evidence="6 11" id="KW-0378">Hydrolase</keyword>
<evidence type="ECO:0000256" key="7">
    <source>
        <dbReference type="ARBA" id="ARBA00022833"/>
    </source>
</evidence>
<keyword evidence="9 11" id="KW-0482">Metalloprotease</keyword>
<feature type="transmembrane region" description="Helical" evidence="12">
    <location>
        <begin position="182"/>
        <end position="207"/>
    </location>
</feature>
<feature type="domain" description="Peptidase M48" evidence="13">
    <location>
        <begin position="71"/>
        <end position="281"/>
    </location>
</feature>
<dbReference type="STRING" id="142842.SAMN02745118_00079"/>
<keyword evidence="3 11" id="KW-0645">Protease</keyword>